<evidence type="ECO:0000313" key="1">
    <source>
        <dbReference type="EMBL" id="GAG69182.1"/>
    </source>
</evidence>
<dbReference type="AlphaFoldDB" id="X1AHF3"/>
<organism evidence="1">
    <name type="scientific">marine sediment metagenome</name>
    <dbReference type="NCBI Taxonomy" id="412755"/>
    <lineage>
        <taxon>unclassified sequences</taxon>
        <taxon>metagenomes</taxon>
        <taxon>ecological metagenomes</taxon>
    </lineage>
</organism>
<dbReference type="EMBL" id="BART01005690">
    <property type="protein sequence ID" value="GAG69182.1"/>
    <property type="molecule type" value="Genomic_DNA"/>
</dbReference>
<accession>X1AHF3</accession>
<name>X1AHF3_9ZZZZ</name>
<feature type="non-terminal residue" evidence="1">
    <location>
        <position position="1"/>
    </location>
</feature>
<gene>
    <name evidence="1" type="ORF">S01H4_12972</name>
</gene>
<comment type="caution">
    <text evidence="1">The sequence shown here is derived from an EMBL/GenBank/DDBJ whole genome shotgun (WGS) entry which is preliminary data.</text>
</comment>
<reference evidence="1" key="1">
    <citation type="journal article" date="2014" name="Front. Microbiol.">
        <title>High frequency of phylogenetically diverse reductive dehalogenase-homologous genes in deep subseafloor sedimentary metagenomes.</title>
        <authorList>
            <person name="Kawai M."/>
            <person name="Futagami T."/>
            <person name="Toyoda A."/>
            <person name="Takaki Y."/>
            <person name="Nishi S."/>
            <person name="Hori S."/>
            <person name="Arai W."/>
            <person name="Tsubouchi T."/>
            <person name="Morono Y."/>
            <person name="Uchiyama I."/>
            <person name="Ito T."/>
            <person name="Fujiyama A."/>
            <person name="Inagaki F."/>
            <person name="Takami H."/>
        </authorList>
    </citation>
    <scope>NUCLEOTIDE SEQUENCE</scope>
    <source>
        <strain evidence="1">Expedition CK06-06</strain>
    </source>
</reference>
<protein>
    <submittedName>
        <fullName evidence="1">Uncharacterized protein</fullName>
    </submittedName>
</protein>
<sequence length="50" mass="5883">IILESLEILNNIGFNVDPQGRSWTKEYMAELDEKLYKIFYDLGMVIHPKP</sequence>
<proteinExistence type="predicted"/>